<evidence type="ECO:0000313" key="2">
    <source>
        <dbReference type="EMBL" id="QGQ26699.1"/>
    </source>
</evidence>
<evidence type="ECO:0000256" key="1">
    <source>
        <dbReference type="SAM" id="Phobius"/>
    </source>
</evidence>
<protein>
    <submittedName>
        <fullName evidence="2">Uncharacterized protein</fullName>
    </submittedName>
</protein>
<dbReference type="Proteomes" id="UP000427281">
    <property type="component" value="Chromosome"/>
</dbReference>
<accession>A0A6I6AQU7</accession>
<keyword evidence="1" id="KW-1133">Transmembrane helix</keyword>
<dbReference type="KEGG" id="gim:F1728_30285"/>
<dbReference type="RefSeq" id="WP_155367152.1">
    <property type="nucleotide sequence ID" value="NZ_CP043930.1"/>
</dbReference>
<organism evidence="2 3">
    <name type="scientific">Gimesia benthica</name>
    <dbReference type="NCBI Taxonomy" id="2608982"/>
    <lineage>
        <taxon>Bacteria</taxon>
        <taxon>Pseudomonadati</taxon>
        <taxon>Planctomycetota</taxon>
        <taxon>Planctomycetia</taxon>
        <taxon>Planctomycetales</taxon>
        <taxon>Planctomycetaceae</taxon>
        <taxon>Gimesia</taxon>
    </lineage>
</organism>
<dbReference type="EMBL" id="CP043930">
    <property type="protein sequence ID" value="QGQ26699.1"/>
    <property type="molecule type" value="Genomic_DNA"/>
</dbReference>
<feature type="transmembrane region" description="Helical" evidence="1">
    <location>
        <begin position="12"/>
        <end position="35"/>
    </location>
</feature>
<keyword evidence="1" id="KW-0812">Transmembrane</keyword>
<name>A0A6I6AQU7_9PLAN</name>
<evidence type="ECO:0000313" key="3">
    <source>
        <dbReference type="Proteomes" id="UP000427281"/>
    </source>
</evidence>
<dbReference type="AlphaFoldDB" id="A0A6I6AQU7"/>
<feature type="transmembrane region" description="Helical" evidence="1">
    <location>
        <begin position="47"/>
        <end position="65"/>
    </location>
</feature>
<keyword evidence="3" id="KW-1185">Reference proteome</keyword>
<proteinExistence type="predicted"/>
<reference evidence="2 3" key="1">
    <citation type="submission" date="2019-09" db="EMBL/GenBank/DDBJ databases">
        <title>Gimesia benthica sp. nov., a novel bacterium isolated from deep-sea water of the Northwest Indian Ocean.</title>
        <authorList>
            <person name="Dai X."/>
        </authorList>
    </citation>
    <scope>NUCLEOTIDE SEQUENCE [LARGE SCALE GENOMIC DNA]</scope>
    <source>
        <strain evidence="2 3">E7</strain>
    </source>
</reference>
<sequence>MQNYPPWKTYAYLALYNVAYMLDDTIMVTIVVVTLGKHKLQEDQGRYLKLFSGVVILILGLILIIKPSLLL</sequence>
<gene>
    <name evidence="2" type="ORF">F1728_30285</name>
</gene>
<keyword evidence="1" id="KW-0472">Membrane</keyword>